<keyword evidence="3" id="KW-1185">Reference proteome</keyword>
<protein>
    <submittedName>
        <fullName evidence="2">Transposable element</fullName>
    </submittedName>
</protein>
<dbReference type="Gene3D" id="3.30.420.10">
    <property type="entry name" value="Ribonuclease H-like superfamily/Ribonuclease H"/>
    <property type="match status" value="1"/>
</dbReference>
<gene>
    <name evidence="2" type="ORF">FKW44_010050</name>
</gene>
<dbReference type="AlphaFoldDB" id="A0A7T8HG08"/>
<feature type="region of interest" description="Disordered" evidence="1">
    <location>
        <begin position="46"/>
        <end position="72"/>
    </location>
</feature>
<dbReference type="GO" id="GO:0003676">
    <property type="term" value="F:nucleic acid binding"/>
    <property type="evidence" value="ECO:0007669"/>
    <property type="project" value="InterPro"/>
</dbReference>
<evidence type="ECO:0000313" key="2">
    <source>
        <dbReference type="EMBL" id="QQP49393.1"/>
    </source>
</evidence>
<reference evidence="3" key="1">
    <citation type="submission" date="2021-01" db="EMBL/GenBank/DDBJ databases">
        <title>Caligus Genome Assembly.</title>
        <authorList>
            <person name="Gallardo-Escarate C."/>
        </authorList>
    </citation>
    <scope>NUCLEOTIDE SEQUENCE [LARGE SCALE GENOMIC DNA]</scope>
</reference>
<accession>A0A7T8HG08</accession>
<dbReference type="EMBL" id="CP045895">
    <property type="protein sequence ID" value="QQP49393.1"/>
    <property type="molecule type" value="Genomic_DNA"/>
</dbReference>
<name>A0A7T8HG08_CALRO</name>
<evidence type="ECO:0000313" key="3">
    <source>
        <dbReference type="Proteomes" id="UP000595437"/>
    </source>
</evidence>
<evidence type="ECO:0000256" key="1">
    <source>
        <dbReference type="SAM" id="MobiDB-lite"/>
    </source>
</evidence>
<proteinExistence type="predicted"/>
<dbReference type="InterPro" id="IPR036397">
    <property type="entry name" value="RNaseH_sf"/>
</dbReference>
<dbReference type="Proteomes" id="UP000595437">
    <property type="component" value="Chromosome 6"/>
</dbReference>
<dbReference type="OrthoDB" id="4843387at2759"/>
<sequence>MFEFRSTRFWKPGNTDGDIEAVGISRPTVFKVKATGIEKKVGRVQRTNPLGGPVEVDQGPRGRHRDPEDHVHPLAPANTARTTQAFLGQEMDFWAKDFPLDYAFWLHIESKACRLRHPNIAALKATVNQEWAGMDEDFVVKVYQALRKRFAIVATNGGYIE</sequence>
<organism evidence="2 3">
    <name type="scientific">Caligus rogercresseyi</name>
    <name type="common">Sea louse</name>
    <dbReference type="NCBI Taxonomy" id="217165"/>
    <lineage>
        <taxon>Eukaryota</taxon>
        <taxon>Metazoa</taxon>
        <taxon>Ecdysozoa</taxon>
        <taxon>Arthropoda</taxon>
        <taxon>Crustacea</taxon>
        <taxon>Multicrustacea</taxon>
        <taxon>Hexanauplia</taxon>
        <taxon>Copepoda</taxon>
        <taxon>Siphonostomatoida</taxon>
        <taxon>Caligidae</taxon>
        <taxon>Caligus</taxon>
    </lineage>
</organism>